<protein>
    <recommendedName>
        <fullName evidence="3">Diacylglycerol glucosyltransferase N-terminal domain-containing protein</fullName>
    </recommendedName>
</protein>
<evidence type="ECO:0000313" key="1">
    <source>
        <dbReference type="EMBL" id="OGC63639.1"/>
    </source>
</evidence>
<organism evidence="1 2">
    <name type="scientific">candidate division WWE3 bacterium RIFOXYA2_FULL_46_9</name>
    <dbReference type="NCBI Taxonomy" id="1802636"/>
    <lineage>
        <taxon>Bacteria</taxon>
        <taxon>Katanobacteria</taxon>
    </lineage>
</organism>
<comment type="caution">
    <text evidence="1">The sequence shown here is derived from an EMBL/GenBank/DDBJ whole genome shotgun (WGS) entry which is preliminary data.</text>
</comment>
<proteinExistence type="predicted"/>
<dbReference type="Proteomes" id="UP000176614">
    <property type="component" value="Unassembled WGS sequence"/>
</dbReference>
<name>A0A1F4W2J2_UNCKA</name>
<evidence type="ECO:0000313" key="2">
    <source>
        <dbReference type="Proteomes" id="UP000176614"/>
    </source>
</evidence>
<dbReference type="EMBL" id="MEVT01000005">
    <property type="protein sequence ID" value="OGC63639.1"/>
    <property type="molecule type" value="Genomic_DNA"/>
</dbReference>
<accession>A0A1F4W2J2</accession>
<reference evidence="1 2" key="1">
    <citation type="journal article" date="2016" name="Nat. Commun.">
        <title>Thousands of microbial genomes shed light on interconnected biogeochemical processes in an aquifer system.</title>
        <authorList>
            <person name="Anantharaman K."/>
            <person name="Brown C.T."/>
            <person name="Hug L.A."/>
            <person name="Sharon I."/>
            <person name="Castelle C.J."/>
            <person name="Probst A.J."/>
            <person name="Thomas B.C."/>
            <person name="Singh A."/>
            <person name="Wilkins M.J."/>
            <person name="Karaoz U."/>
            <person name="Brodie E.L."/>
            <person name="Williams K.H."/>
            <person name="Hubbard S.S."/>
            <person name="Banfield J.F."/>
        </authorList>
    </citation>
    <scope>NUCLEOTIDE SEQUENCE [LARGE SCALE GENOMIC DNA]</scope>
</reference>
<sequence>MNYKLLKDKSLVVVFTYAPAGLGHLRVSNALSEGLPGSVTPLLVGSDDKITQNIHKFMSIHSLSKQLMEFSQSGWAEDIFTPIYRRSLRANTDETYDQLVRVIKQRIDVPKEVLVIATHFGLAIQIASIKDKFESENGVKMHLIVQVTDDSPQHMWYVPGADLTFVPSERTKEALLRYGHKAKLPLIDIVVLPYPISPTMAKELTEHRREQRSKQLDPYTDSQVNVCIPVSGAAVGMDYFDKIMQYLHRRSRKFVFHIVSKNAPFTQYFLFAISMRPYARLYTSTHDREVVDLYEDLYSRETISLEITKPSEQAFKALYNCKQIGGSVLLFTLPVGRQEYDNLDFLRRHNLIFSKSTQARINSLFERDKKLSKFELDSLFGLNDSIRGIQLPNTSHKAADFIWWCLSNGIFKKMACSGCHIKDYDSEIRSNSVELFWERIEQYLIEQGENLI</sequence>
<evidence type="ECO:0008006" key="3">
    <source>
        <dbReference type="Google" id="ProtNLM"/>
    </source>
</evidence>
<gene>
    <name evidence="1" type="ORF">A2264_04720</name>
</gene>
<dbReference type="AlphaFoldDB" id="A0A1F4W2J2"/>